<sequence length="263" mass="28952">MSNSVQAVSLADCLQDRDALRAVLPANVPELTESVGVFENTWCALDLPGQPAPVAWQRNRDAHGFSVAVRYPAPFSRVKLPLGFDLEARYDAQDRSLRLTELFLTRNVHGRYHLMGRIGEVDLTTVETARESLDTMTLSSARLVITGNAGFIAKTAGGFFGVDPDEARRDAAVAADQRAAMLDKFAESMPPWLFDAGGQQELAALLRDYPHRGGTLSIELPDSPAFPFFRVYRFAVLGEIPTEAVWTKELQGLVLSLFWQPGT</sequence>
<keyword evidence="2" id="KW-1185">Reference proteome</keyword>
<dbReference type="Proteomes" id="UP001226762">
    <property type="component" value="Unassembled WGS sequence"/>
</dbReference>
<evidence type="ECO:0000313" key="2">
    <source>
        <dbReference type="Proteomes" id="UP001226762"/>
    </source>
</evidence>
<gene>
    <name evidence="1" type="ORF">NO357_19005</name>
</gene>
<name>A0AAE3WGI6_9RHOB</name>
<dbReference type="RefSeq" id="WP_306737303.1">
    <property type="nucleotide sequence ID" value="NZ_JANHAX010000007.1"/>
</dbReference>
<dbReference type="AlphaFoldDB" id="A0AAE3WGI6"/>
<evidence type="ECO:0000313" key="1">
    <source>
        <dbReference type="EMBL" id="MDQ2091995.1"/>
    </source>
</evidence>
<accession>A0AAE3WGI6</accession>
<dbReference type="EMBL" id="JANHAX010000007">
    <property type="protein sequence ID" value="MDQ2091995.1"/>
    <property type="molecule type" value="Genomic_DNA"/>
</dbReference>
<comment type="caution">
    <text evidence="1">The sequence shown here is derived from an EMBL/GenBank/DDBJ whole genome shotgun (WGS) entry which is preliminary data.</text>
</comment>
<reference evidence="1" key="2">
    <citation type="submission" date="2023-02" db="EMBL/GenBank/DDBJ databases">
        <title>'Rhodoalgimonas zhirmunskyi' gen. nov., isolated from a red alga.</title>
        <authorList>
            <person name="Nedashkovskaya O.I."/>
            <person name="Otstavnykh N.Y."/>
            <person name="Bystritskaya E.P."/>
            <person name="Balabanova L.A."/>
            <person name="Isaeva M.P."/>
        </authorList>
    </citation>
    <scope>NUCLEOTIDE SEQUENCE</scope>
    <source>
        <strain evidence="1">KCTC 52189</strain>
    </source>
</reference>
<reference evidence="1" key="1">
    <citation type="submission" date="2022-07" db="EMBL/GenBank/DDBJ databases">
        <authorList>
            <person name="Otstavnykh N."/>
            <person name="Isaeva M."/>
            <person name="Bystritskaya E."/>
        </authorList>
    </citation>
    <scope>NUCLEOTIDE SEQUENCE</scope>
    <source>
        <strain evidence="1">KCTC 52189</strain>
    </source>
</reference>
<protein>
    <submittedName>
        <fullName evidence="1">Uncharacterized protein</fullName>
    </submittedName>
</protein>
<organism evidence="1 2">
    <name type="scientific">Marimonas arenosa</name>
    <dbReference type="NCBI Taxonomy" id="1795305"/>
    <lineage>
        <taxon>Bacteria</taxon>
        <taxon>Pseudomonadati</taxon>
        <taxon>Pseudomonadota</taxon>
        <taxon>Alphaproteobacteria</taxon>
        <taxon>Rhodobacterales</taxon>
        <taxon>Paracoccaceae</taxon>
        <taxon>Marimonas</taxon>
    </lineage>
</organism>
<proteinExistence type="predicted"/>